<dbReference type="RefSeq" id="WP_265680301.1">
    <property type="nucleotide sequence ID" value="NZ_CP120863.1"/>
</dbReference>
<sequence length="135" mass="14998">MFNRLLTSAFLGLTVLTGSALADDADWVGLYKGLDALDGSIDYLSIAIKEPGEFDIRVVPSVFSLCENGKGWIVAEGRLTDEGKLHRFNSRAVCEGGELFDIRDRFLVRDEQTGIVRFGATDDDRPLIYHRISTQ</sequence>
<organism evidence="2 3">
    <name type="scientific">Roseibium porphyridii</name>
    <dbReference type="NCBI Taxonomy" id="2866279"/>
    <lineage>
        <taxon>Bacteria</taxon>
        <taxon>Pseudomonadati</taxon>
        <taxon>Pseudomonadota</taxon>
        <taxon>Alphaproteobacteria</taxon>
        <taxon>Hyphomicrobiales</taxon>
        <taxon>Stappiaceae</taxon>
        <taxon>Roseibium</taxon>
    </lineage>
</organism>
<evidence type="ECO:0008006" key="4">
    <source>
        <dbReference type="Google" id="ProtNLM"/>
    </source>
</evidence>
<gene>
    <name evidence="2" type="ORF">K1718_26090</name>
</gene>
<reference evidence="2 3" key="1">
    <citation type="submission" date="2023-03" db="EMBL/GenBank/DDBJ databases">
        <title>Roseibium porphyridii sp. nov. and Roseibium rhodosorbium sp. nov. isolated from marine algae, Porphyridium cruentum and Rhodosorus marinus, respectively.</title>
        <authorList>
            <person name="Lee M.W."/>
            <person name="Choi B.J."/>
            <person name="Lee J.K."/>
            <person name="Choi D.G."/>
            <person name="Baek J.H."/>
            <person name="Bayburt H."/>
            <person name="Kim J.M."/>
            <person name="Han D.M."/>
            <person name="Kim K.H."/>
            <person name="Jeon C.O."/>
        </authorList>
    </citation>
    <scope>NUCLEOTIDE SEQUENCE [LARGE SCALE GENOMIC DNA]</scope>
    <source>
        <strain evidence="2 3">KMA01</strain>
    </source>
</reference>
<protein>
    <recommendedName>
        <fullName evidence="4">META domain-containing protein</fullName>
    </recommendedName>
</protein>
<feature type="chain" id="PRO_5045151230" description="META domain-containing protein" evidence="1">
    <location>
        <begin position="23"/>
        <end position="135"/>
    </location>
</feature>
<proteinExistence type="predicted"/>
<evidence type="ECO:0000313" key="3">
    <source>
        <dbReference type="Proteomes" id="UP001209803"/>
    </source>
</evidence>
<evidence type="ECO:0000256" key="1">
    <source>
        <dbReference type="SAM" id="SignalP"/>
    </source>
</evidence>
<dbReference type="EMBL" id="CP120863">
    <property type="protein sequence ID" value="WFE89582.1"/>
    <property type="molecule type" value="Genomic_DNA"/>
</dbReference>
<dbReference type="Proteomes" id="UP001209803">
    <property type="component" value="Chromosome"/>
</dbReference>
<feature type="signal peptide" evidence="1">
    <location>
        <begin position="1"/>
        <end position="22"/>
    </location>
</feature>
<keyword evidence="1" id="KW-0732">Signal</keyword>
<name>A0ABY8F675_9HYPH</name>
<keyword evidence="3" id="KW-1185">Reference proteome</keyword>
<evidence type="ECO:0000313" key="2">
    <source>
        <dbReference type="EMBL" id="WFE89582.1"/>
    </source>
</evidence>
<accession>A0ABY8F675</accession>